<dbReference type="PANTHER" id="PTHR47331:SF1">
    <property type="entry name" value="GAG-LIKE PROTEIN"/>
    <property type="match status" value="1"/>
</dbReference>
<dbReference type="InterPro" id="IPR012337">
    <property type="entry name" value="RNaseH-like_sf"/>
</dbReference>
<name>A0A162PPA6_9CRUS</name>
<feature type="domain" description="Integrase catalytic" evidence="9">
    <location>
        <begin position="10"/>
        <end position="193"/>
    </location>
</feature>
<dbReference type="InterPro" id="IPR048366">
    <property type="entry name" value="TNP-like_GBD"/>
</dbReference>
<dbReference type="InterPro" id="IPR006612">
    <property type="entry name" value="THAP_Znf"/>
</dbReference>
<dbReference type="InterPro" id="IPR048367">
    <property type="entry name" value="TNP-like_RNaseH_C"/>
</dbReference>
<keyword evidence="2 5" id="KW-0863">Zinc-finger</keyword>
<dbReference type="Pfam" id="PF21789">
    <property type="entry name" value="TNP-like_RNaseH_C"/>
    <property type="match status" value="1"/>
</dbReference>
<keyword evidence="6" id="KW-0175">Coiled coil</keyword>
<evidence type="ECO:0000256" key="6">
    <source>
        <dbReference type="SAM" id="Coils"/>
    </source>
</evidence>
<dbReference type="InterPro" id="IPR048365">
    <property type="entry name" value="TNP-like_RNaseH_N"/>
</dbReference>
<dbReference type="InterPro" id="IPR038441">
    <property type="entry name" value="THAP_Znf_sf"/>
</dbReference>
<dbReference type="SUPFAM" id="SSF57716">
    <property type="entry name" value="Glucocorticoid receptor-like (DNA-binding domain)"/>
    <property type="match status" value="1"/>
</dbReference>
<keyword evidence="1" id="KW-0479">Metal-binding</keyword>
<dbReference type="EMBL" id="LRGB01000452">
    <property type="protein sequence ID" value="KZS19026.1"/>
    <property type="molecule type" value="Genomic_DNA"/>
</dbReference>
<protein>
    <submittedName>
        <fullName evidence="10">TE: DNA transposase THAP9</fullName>
    </submittedName>
</protein>
<dbReference type="Pfam" id="PF21788">
    <property type="entry name" value="TNP-like_GBD"/>
    <property type="match status" value="1"/>
</dbReference>
<feature type="region of interest" description="Disordered" evidence="7">
    <location>
        <begin position="483"/>
        <end position="504"/>
    </location>
</feature>
<evidence type="ECO:0000256" key="2">
    <source>
        <dbReference type="ARBA" id="ARBA00022771"/>
    </source>
</evidence>
<evidence type="ECO:0000313" key="10">
    <source>
        <dbReference type="EMBL" id="KZS19026.1"/>
    </source>
</evidence>
<dbReference type="Gene3D" id="6.20.210.20">
    <property type="entry name" value="THAP domain"/>
    <property type="match status" value="1"/>
</dbReference>
<dbReference type="Proteomes" id="UP000076858">
    <property type="component" value="Unassembled WGS sequence"/>
</dbReference>
<keyword evidence="11" id="KW-1185">Reference proteome</keyword>
<dbReference type="PROSITE" id="PS50950">
    <property type="entry name" value="ZF_THAP"/>
    <property type="match status" value="1"/>
</dbReference>
<dbReference type="Pfam" id="PF05485">
    <property type="entry name" value="THAP"/>
    <property type="match status" value="1"/>
</dbReference>
<dbReference type="InterPro" id="IPR001584">
    <property type="entry name" value="Integrase_cat-core"/>
</dbReference>
<comment type="caution">
    <text evidence="10">The sequence shown here is derived from an EMBL/GenBank/DDBJ whole genome shotgun (WGS) entry which is preliminary data.</text>
</comment>
<feature type="compositionally biased region" description="Polar residues" evidence="7">
    <location>
        <begin position="483"/>
        <end position="492"/>
    </location>
</feature>
<evidence type="ECO:0000313" key="11">
    <source>
        <dbReference type="Proteomes" id="UP000076858"/>
    </source>
</evidence>
<evidence type="ECO:0000259" key="8">
    <source>
        <dbReference type="PROSITE" id="PS50950"/>
    </source>
</evidence>
<evidence type="ECO:0000256" key="4">
    <source>
        <dbReference type="ARBA" id="ARBA00023125"/>
    </source>
</evidence>
<accession>A0A162PPA6</accession>
<dbReference type="SMART" id="SM00692">
    <property type="entry name" value="DM3"/>
    <property type="match status" value="1"/>
</dbReference>
<proteinExistence type="predicted"/>
<dbReference type="Pfam" id="PF21787">
    <property type="entry name" value="TNP-like_RNaseH_N"/>
    <property type="match status" value="1"/>
</dbReference>
<keyword evidence="4 5" id="KW-0238">DNA-binding</keyword>
<dbReference type="GO" id="GO:0015074">
    <property type="term" value="P:DNA integration"/>
    <property type="evidence" value="ECO:0007669"/>
    <property type="project" value="InterPro"/>
</dbReference>
<evidence type="ECO:0000256" key="1">
    <source>
        <dbReference type="ARBA" id="ARBA00022723"/>
    </source>
</evidence>
<dbReference type="GO" id="GO:0008270">
    <property type="term" value="F:zinc ion binding"/>
    <property type="evidence" value="ECO:0007669"/>
    <property type="project" value="UniProtKB-KW"/>
</dbReference>
<evidence type="ECO:0000256" key="5">
    <source>
        <dbReference type="PROSITE-ProRule" id="PRU00309"/>
    </source>
</evidence>
<organism evidence="10 11">
    <name type="scientific">Daphnia magna</name>
    <dbReference type="NCBI Taxonomy" id="35525"/>
    <lineage>
        <taxon>Eukaryota</taxon>
        <taxon>Metazoa</taxon>
        <taxon>Ecdysozoa</taxon>
        <taxon>Arthropoda</taxon>
        <taxon>Crustacea</taxon>
        <taxon>Branchiopoda</taxon>
        <taxon>Diplostraca</taxon>
        <taxon>Cladocera</taxon>
        <taxon>Anomopoda</taxon>
        <taxon>Daphniidae</taxon>
        <taxon>Daphnia</taxon>
    </lineage>
</organism>
<evidence type="ECO:0000256" key="7">
    <source>
        <dbReference type="SAM" id="MobiDB-lite"/>
    </source>
</evidence>
<evidence type="ECO:0000259" key="9">
    <source>
        <dbReference type="PROSITE" id="PS50994"/>
    </source>
</evidence>
<keyword evidence="3" id="KW-0862">Zinc</keyword>
<dbReference type="PROSITE" id="PS50994">
    <property type="entry name" value="INTEGRASE"/>
    <property type="match status" value="1"/>
</dbReference>
<dbReference type="OrthoDB" id="6371942at2759"/>
<reference evidence="10 11" key="1">
    <citation type="submission" date="2016-03" db="EMBL/GenBank/DDBJ databases">
        <title>EvidentialGene: Evidence-directed Construction of Genes on Genomes.</title>
        <authorList>
            <person name="Gilbert D.G."/>
            <person name="Choi J.-H."/>
            <person name="Mockaitis K."/>
            <person name="Colbourne J."/>
            <person name="Pfrender M."/>
        </authorList>
    </citation>
    <scope>NUCLEOTIDE SEQUENCE [LARGE SCALE GENOMIC DNA]</scope>
    <source>
        <strain evidence="10 11">Xinb3</strain>
        <tissue evidence="10">Complete organism</tissue>
    </source>
</reference>
<dbReference type="InterPro" id="IPR036397">
    <property type="entry name" value="RNaseH_sf"/>
</dbReference>
<feature type="domain" description="THAP-type" evidence="8">
    <location>
        <begin position="265"/>
        <end position="356"/>
    </location>
</feature>
<evidence type="ECO:0000256" key="3">
    <source>
        <dbReference type="ARBA" id="ARBA00022833"/>
    </source>
</evidence>
<dbReference type="GO" id="GO:0003677">
    <property type="term" value="F:DNA binding"/>
    <property type="evidence" value="ECO:0007669"/>
    <property type="project" value="UniProtKB-UniRule"/>
</dbReference>
<dbReference type="SUPFAM" id="SSF53098">
    <property type="entry name" value="Ribonuclease H-like"/>
    <property type="match status" value="1"/>
</dbReference>
<dbReference type="SMART" id="SM00980">
    <property type="entry name" value="THAP"/>
    <property type="match status" value="1"/>
</dbReference>
<sequence>MTALPVSRLQTFNPAFTHTGIDMLGPIPVKMFRRQLKRYGILFTCMTTTCMTTRALHLEMTESMEMDSFLRAYSRFIVHKGKRSHCYSDNGTNFTAAEKEIKDGIAKWNNEELIGKANAEGTTWHLGALESLIRSAKTALVAVLHGQATTDEVLRTALTLVEGLLNSRPLTHVSFDPNEPEALTPYHLLIGRANPYIPLNIVDDSDISSRQRYRAALALAKQFWRRWLKEYLPRLIEREESGWSTEEILWTSLCYRLRPNIRLSMPKKCFVYGCSSGYRQSEKVPMFKVPKDDTLFIKWKKAAKRGRSDKTLSKNDHICSKHFLEQDIVKGETDFNGVYTPRKKWWLTKGAIPVLGKDSSNLRNSRMAKNVTSDMKPESHTGQDIIDMQDASHGSYNVTANVQTVSHIDLETTVNLQGESSNNGTASDTNEDPANVQAVNDLETTVNLQGESSNYGTASDTNKDPANVQAVNDLEVTVYMQRESSNNNGTASDTKEDPENVKQNSLQESIDGLILDPTEAKTPNASWCWLPAEVEAFGKERRESYTRTCVKFTKVDDKVVYSKSVTVIRNELFYRSKGVLVRPNFLPESFVCILDLEDAMDRFDSSSLCLGCDPKFGEQLATMKSVTQGKFNWRSKRCLKVLERGSTCHFCRHLNELLPIKQSKMEKLISRNRKLEASITAKEKQVKRRNDAVKKLREEIIILRKDMVRSCNRVLADKLSKLDPQVNGIKSKAAYDHLRLQKLLPLPCPNTIRKLLSCMTCTFGLNGYALDGIKVFLKNKPRAMRFGSLVWDEMSLAELVNFDAKKLLFEGFIDYGTAGLLLKEQKEELADHALVLIFRPYRYSWIQPIACYATKGACKGELLTELMARAITVLDQNEAIVKSVVCDGAQSNKAVMKTCGVVVKYDRIVNTFVNKATRMEVGMCPPDPDIAVNPSLSKESLESNSCALSRNEVACDHKDDVTSFGHPTADGELIYFFIDVPHLLKCIRNNIFNVKEVQFKGKIVRFSDFELLYNTSKVPGTPLSILSKLTKAHLYPTSFEKMNVKLAAQILSDSVVLAIQYFSSLPTTRNMFTNEKNFGPGTKGVVDLINKSFDIMNGRCSKQAIKKGNNWSLKKAILEELLESLWETELKSDETGIPSFASQTTLQALRMTVFSTIELTDYLLSDEIGYDFILTGKFNQDCVERFFGIIRAAGGGQEMPTVRSFLALFRMLSVYYPTREITRNRANVDQLEQMKLLTTYKQNMLDRFKAEEKETKRRREGLKSKLAKGIQFLDYDAQNEKSYNKYLEHVVYDLAGYMLHARRKLIGKCDDCWKSLLTNDQLKPDSFYADKLVVLKSKGGLKSTTKNMFAVILEVEKVLIKHFASQDAYIRDSFDSVI</sequence>
<dbReference type="PANTHER" id="PTHR47331">
    <property type="entry name" value="PHD-TYPE DOMAIN-CONTAINING PROTEIN"/>
    <property type="match status" value="1"/>
</dbReference>
<feature type="coiled-coil region" evidence="6">
    <location>
        <begin position="665"/>
        <end position="699"/>
    </location>
</feature>
<gene>
    <name evidence="10" type="ORF">APZ42_014665</name>
</gene>
<dbReference type="Gene3D" id="3.30.420.10">
    <property type="entry name" value="Ribonuclease H-like superfamily/Ribonuclease H"/>
    <property type="match status" value="1"/>
</dbReference>